<accession>A0A7Z2VFD5</accession>
<dbReference type="KEGG" id="cheb:HH215_01020"/>
<feature type="domain" description="Carboxymuconolactone decarboxylase-like" evidence="1">
    <location>
        <begin position="20"/>
        <end position="97"/>
    </location>
</feature>
<name>A0A7Z2VFD5_9BACL</name>
<dbReference type="InterPro" id="IPR029032">
    <property type="entry name" value="AhpD-like"/>
</dbReference>
<organism evidence="2 3">
    <name type="scientific">Cohnella herbarum</name>
    <dbReference type="NCBI Taxonomy" id="2728023"/>
    <lineage>
        <taxon>Bacteria</taxon>
        <taxon>Bacillati</taxon>
        <taxon>Bacillota</taxon>
        <taxon>Bacilli</taxon>
        <taxon>Bacillales</taxon>
        <taxon>Paenibacillaceae</taxon>
        <taxon>Cohnella</taxon>
    </lineage>
</organism>
<sequence>MIINESNNDAAKSRISDKLPEVNIGYEQFTGEIFDAGELDAMTKHLIGLGVALFANNENSTHYYLQAVRDLGGTDLQIMETAAISSAASGNIRFQSGMSIPGWSPISPSY</sequence>
<dbReference type="EMBL" id="CP051680">
    <property type="protein sequence ID" value="QJD81900.1"/>
    <property type="molecule type" value="Genomic_DNA"/>
</dbReference>
<evidence type="ECO:0000259" key="1">
    <source>
        <dbReference type="Pfam" id="PF02627"/>
    </source>
</evidence>
<dbReference type="RefSeq" id="WP_169278205.1">
    <property type="nucleotide sequence ID" value="NZ_CP051680.1"/>
</dbReference>
<protein>
    <submittedName>
        <fullName evidence="2">Carboxymuconolactone decarboxylase family protein</fullName>
    </submittedName>
</protein>
<proteinExistence type="predicted"/>
<gene>
    <name evidence="2" type="ORF">HH215_01020</name>
</gene>
<evidence type="ECO:0000313" key="3">
    <source>
        <dbReference type="Proteomes" id="UP000502248"/>
    </source>
</evidence>
<dbReference type="AlphaFoldDB" id="A0A7Z2VFD5"/>
<dbReference type="InterPro" id="IPR003779">
    <property type="entry name" value="CMD-like"/>
</dbReference>
<dbReference type="Proteomes" id="UP000502248">
    <property type="component" value="Chromosome"/>
</dbReference>
<dbReference type="Pfam" id="PF02627">
    <property type="entry name" value="CMD"/>
    <property type="match status" value="1"/>
</dbReference>
<dbReference type="Gene3D" id="1.20.1290.10">
    <property type="entry name" value="AhpD-like"/>
    <property type="match status" value="1"/>
</dbReference>
<evidence type="ECO:0000313" key="2">
    <source>
        <dbReference type="EMBL" id="QJD81900.1"/>
    </source>
</evidence>
<dbReference type="SUPFAM" id="SSF69118">
    <property type="entry name" value="AhpD-like"/>
    <property type="match status" value="1"/>
</dbReference>
<reference evidence="2 3" key="1">
    <citation type="submission" date="2020-04" db="EMBL/GenBank/DDBJ databases">
        <title>Genome sequencing of novel species.</title>
        <authorList>
            <person name="Heo J."/>
            <person name="Kim S.-J."/>
            <person name="Kim J.-S."/>
            <person name="Hong S.-B."/>
            <person name="Kwon S.-W."/>
        </authorList>
    </citation>
    <scope>NUCLEOTIDE SEQUENCE [LARGE SCALE GENOMIC DNA]</scope>
    <source>
        <strain evidence="2 3">MFER-1</strain>
    </source>
</reference>
<dbReference type="GO" id="GO:0051920">
    <property type="term" value="F:peroxiredoxin activity"/>
    <property type="evidence" value="ECO:0007669"/>
    <property type="project" value="InterPro"/>
</dbReference>
<keyword evidence="3" id="KW-1185">Reference proteome</keyword>